<dbReference type="Bgee" id="ENSACLG00000000058">
    <property type="expression patterns" value="Expressed in spleen and 3 other cell types or tissues"/>
</dbReference>
<name>A0A3P8N5P4_ASTCA</name>
<dbReference type="InterPro" id="IPR036179">
    <property type="entry name" value="Ig-like_dom_sf"/>
</dbReference>
<evidence type="ECO:0000313" key="4">
    <source>
        <dbReference type="Proteomes" id="UP000265100"/>
    </source>
</evidence>
<dbReference type="OMA" id="VCTGQSQ"/>
<dbReference type="PANTHER" id="PTHR15343:SF0">
    <property type="entry name" value="T-CELL ANTIGEN CD7"/>
    <property type="match status" value="1"/>
</dbReference>
<keyword evidence="1" id="KW-0472">Membrane</keyword>
<feature type="transmembrane region" description="Helical" evidence="1">
    <location>
        <begin position="138"/>
        <end position="163"/>
    </location>
</feature>
<dbReference type="Gene3D" id="2.60.40.10">
    <property type="entry name" value="Immunoglobulins"/>
    <property type="match status" value="1"/>
</dbReference>
<dbReference type="GeneTree" id="ENSGT01030000235004"/>
<dbReference type="GO" id="GO:0016020">
    <property type="term" value="C:membrane"/>
    <property type="evidence" value="ECO:0007669"/>
    <property type="project" value="InterPro"/>
</dbReference>
<dbReference type="AlphaFoldDB" id="A0A3P8N5P4"/>
<accession>A0A3P8N5P4</accession>
<keyword evidence="1" id="KW-0812">Transmembrane</keyword>
<reference evidence="3" key="3">
    <citation type="submission" date="2025-08" db="UniProtKB">
        <authorList>
            <consortium name="Ensembl"/>
        </authorList>
    </citation>
    <scope>IDENTIFICATION</scope>
</reference>
<keyword evidence="1" id="KW-1133">Transmembrane helix</keyword>
<sequence length="169" mass="18766">MIVSIVFFYADGYEVIRIKVGKQVTIQCKSASNQEMLYLKRGLNEEEDIFYLTDSKKPTINQKFTDRLQFHGQVTNVDILLKNLTLDDTGPYWCVYKVSSNYELKASRGNGSVLLVVTGDGPAPSPRPVCTGQSQGDLVLVSVVICAAVLIVVLTVFLIWIIIKVCALM</sequence>
<dbReference type="InterPro" id="IPR013783">
    <property type="entry name" value="Ig-like_fold"/>
</dbReference>
<evidence type="ECO:0000259" key="2">
    <source>
        <dbReference type="Pfam" id="PF07686"/>
    </source>
</evidence>
<dbReference type="InterPro" id="IPR039090">
    <property type="entry name" value="CD7"/>
</dbReference>
<evidence type="ECO:0000256" key="1">
    <source>
        <dbReference type="SAM" id="Phobius"/>
    </source>
</evidence>
<feature type="domain" description="Immunoglobulin V-set" evidence="2">
    <location>
        <begin position="18"/>
        <end position="101"/>
    </location>
</feature>
<dbReference type="PANTHER" id="PTHR15343">
    <property type="entry name" value="CD7"/>
    <property type="match status" value="1"/>
</dbReference>
<dbReference type="InterPro" id="IPR013106">
    <property type="entry name" value="Ig_V-set"/>
</dbReference>
<reference evidence="4" key="2">
    <citation type="submission" date="2023-03" db="EMBL/GenBank/DDBJ databases">
        <authorList>
            <consortium name="Wellcome Sanger Institute Data Sharing"/>
        </authorList>
    </citation>
    <scope>NUCLEOTIDE SEQUENCE [LARGE SCALE GENOMIC DNA]</scope>
</reference>
<reference evidence="3" key="4">
    <citation type="submission" date="2025-09" db="UniProtKB">
        <authorList>
            <consortium name="Ensembl"/>
        </authorList>
    </citation>
    <scope>IDENTIFICATION</scope>
</reference>
<protein>
    <recommendedName>
        <fullName evidence="2">Immunoglobulin V-set domain-containing protein</fullName>
    </recommendedName>
</protein>
<dbReference type="GO" id="GO:0002250">
    <property type="term" value="P:adaptive immune response"/>
    <property type="evidence" value="ECO:0007669"/>
    <property type="project" value="InterPro"/>
</dbReference>
<evidence type="ECO:0000313" key="3">
    <source>
        <dbReference type="Ensembl" id="ENSACLP00000000072.2"/>
    </source>
</evidence>
<dbReference type="Proteomes" id="UP000265100">
    <property type="component" value="Chromosome 4"/>
</dbReference>
<organism evidence="3 4">
    <name type="scientific">Astatotilapia calliptera</name>
    <name type="common">Eastern happy</name>
    <name type="synonym">Chromis callipterus</name>
    <dbReference type="NCBI Taxonomy" id="8154"/>
    <lineage>
        <taxon>Eukaryota</taxon>
        <taxon>Metazoa</taxon>
        <taxon>Chordata</taxon>
        <taxon>Craniata</taxon>
        <taxon>Vertebrata</taxon>
        <taxon>Euteleostomi</taxon>
        <taxon>Actinopterygii</taxon>
        <taxon>Neopterygii</taxon>
        <taxon>Teleostei</taxon>
        <taxon>Neoteleostei</taxon>
        <taxon>Acanthomorphata</taxon>
        <taxon>Ovalentaria</taxon>
        <taxon>Cichlomorphae</taxon>
        <taxon>Cichliformes</taxon>
        <taxon>Cichlidae</taxon>
        <taxon>African cichlids</taxon>
        <taxon>Pseudocrenilabrinae</taxon>
        <taxon>Haplochromini</taxon>
        <taxon>Astatotilapia</taxon>
    </lineage>
</organism>
<dbReference type="GO" id="GO:0038023">
    <property type="term" value="F:signaling receptor activity"/>
    <property type="evidence" value="ECO:0007669"/>
    <property type="project" value="InterPro"/>
</dbReference>
<dbReference type="Ensembl" id="ENSACLT00000000073.2">
    <property type="protein sequence ID" value="ENSACLP00000000072.2"/>
    <property type="gene ID" value="ENSACLG00000000058.2"/>
</dbReference>
<reference evidence="3 4" key="1">
    <citation type="submission" date="2018-05" db="EMBL/GenBank/DDBJ databases">
        <authorList>
            <person name="Datahose"/>
        </authorList>
    </citation>
    <scope>NUCLEOTIDE SEQUENCE</scope>
</reference>
<proteinExistence type="predicted"/>
<keyword evidence="4" id="KW-1185">Reference proteome</keyword>
<dbReference type="SUPFAM" id="SSF48726">
    <property type="entry name" value="Immunoglobulin"/>
    <property type="match status" value="1"/>
</dbReference>
<dbReference type="Pfam" id="PF07686">
    <property type="entry name" value="V-set"/>
    <property type="match status" value="1"/>
</dbReference>